<evidence type="ECO:0000256" key="1">
    <source>
        <dbReference type="ARBA" id="ARBA00004496"/>
    </source>
</evidence>
<evidence type="ECO:0000313" key="6">
    <source>
        <dbReference type="EMBL" id="AYD40246.1"/>
    </source>
</evidence>
<accession>A0A386H3K7</accession>
<sequence length="137" mass="16152">MTCEFKDLGRKKAEFAFIKIEEIYKENNKKFKSYIKQIPMYIYNNGLIATLSFILKKSNKNKESEEGKSYCKICEILNGYLNDEKFNEYCIKPRSNDLKEIIKYLASNECGSGEYRRITLNVLSILEWLIRFSEGIL</sequence>
<reference evidence="6 7" key="1">
    <citation type="journal article" date="2019" name="Int. J. Syst. Evol. Microbiol.">
        <title>Clostridium fermenticellae sp. nov., isolated from the mud in a fermentation cellar for the production of the Chinese liquor, baijiu.</title>
        <authorList>
            <person name="Xu P.X."/>
            <person name="Chai L.J."/>
            <person name="Qiu T."/>
            <person name="Zhang X.J."/>
            <person name="Lu Z.M."/>
            <person name="Xiao C."/>
            <person name="Wang S.T."/>
            <person name="Shen C.H."/>
            <person name="Shi J.S."/>
            <person name="Xu Z.H."/>
        </authorList>
    </citation>
    <scope>NUCLEOTIDE SEQUENCE [LARGE SCALE GENOMIC DNA]</scope>
    <source>
        <strain evidence="6 7">JN500901</strain>
    </source>
</reference>
<protein>
    <recommendedName>
        <fullName evidence="5">CRISPR type III-B/RAMP module-associated protein Cmr5</fullName>
    </recommendedName>
</protein>
<keyword evidence="3" id="KW-0963">Cytoplasm</keyword>
<keyword evidence="7" id="KW-1185">Reference proteome</keyword>
<dbReference type="GO" id="GO:0005737">
    <property type="term" value="C:cytoplasm"/>
    <property type="evidence" value="ECO:0007669"/>
    <property type="project" value="UniProtKB-SubCell"/>
</dbReference>
<dbReference type="Pfam" id="PF09701">
    <property type="entry name" value="Cas_Cmr5"/>
    <property type="match status" value="1"/>
</dbReference>
<evidence type="ECO:0000256" key="3">
    <source>
        <dbReference type="ARBA" id="ARBA00022490"/>
    </source>
</evidence>
<dbReference type="NCBIfam" id="TIGR01881">
    <property type="entry name" value="cas_Cmr5"/>
    <property type="match status" value="1"/>
</dbReference>
<dbReference type="GO" id="GO:0051607">
    <property type="term" value="P:defense response to virus"/>
    <property type="evidence" value="ECO:0007669"/>
    <property type="project" value="UniProtKB-KW"/>
</dbReference>
<dbReference type="OrthoDB" id="1716617at2"/>
<organism evidence="6 7">
    <name type="scientific">Clostridium fermenticellae</name>
    <dbReference type="NCBI Taxonomy" id="2068654"/>
    <lineage>
        <taxon>Bacteria</taxon>
        <taxon>Bacillati</taxon>
        <taxon>Bacillota</taxon>
        <taxon>Clostridia</taxon>
        <taxon>Eubacteriales</taxon>
        <taxon>Clostridiaceae</taxon>
        <taxon>Clostridium</taxon>
    </lineage>
</organism>
<dbReference type="Proteomes" id="UP000266301">
    <property type="component" value="Chromosome"/>
</dbReference>
<evidence type="ECO:0000256" key="2">
    <source>
        <dbReference type="ARBA" id="ARBA00006161"/>
    </source>
</evidence>
<dbReference type="RefSeq" id="WP_119971689.1">
    <property type="nucleotide sequence ID" value="NZ_CP032416.1"/>
</dbReference>
<dbReference type="InterPro" id="IPR023101">
    <property type="entry name" value="AF1862-like_dom_sf"/>
</dbReference>
<dbReference type="InterPro" id="IPR010160">
    <property type="entry name" value="CRISPR-assoc_prot_Cmr5"/>
</dbReference>
<comment type="subcellular location">
    <subcellularLocation>
        <location evidence="1">Cytoplasm</location>
    </subcellularLocation>
</comment>
<name>A0A386H3K7_9CLOT</name>
<dbReference type="KEGG" id="cfer:D4Z93_06825"/>
<dbReference type="Gene3D" id="1.10.520.30">
    <property type="entry name" value="AF1862-like domain"/>
    <property type="match status" value="1"/>
</dbReference>
<evidence type="ECO:0000256" key="5">
    <source>
        <dbReference type="ARBA" id="ARBA00030001"/>
    </source>
</evidence>
<proteinExistence type="inferred from homology"/>
<dbReference type="EMBL" id="CP032416">
    <property type="protein sequence ID" value="AYD40246.1"/>
    <property type="molecule type" value="Genomic_DNA"/>
</dbReference>
<dbReference type="AlphaFoldDB" id="A0A386H3K7"/>
<comment type="similarity">
    <text evidence="2">Belongs to the CRISPR system Cmr5 family.</text>
</comment>
<gene>
    <name evidence="6" type="primary">cmr5</name>
    <name evidence="6" type="ORF">D4Z93_06825</name>
</gene>
<evidence type="ECO:0000313" key="7">
    <source>
        <dbReference type="Proteomes" id="UP000266301"/>
    </source>
</evidence>
<dbReference type="SUPFAM" id="SSF158568">
    <property type="entry name" value="AF1862-like"/>
    <property type="match status" value="1"/>
</dbReference>
<keyword evidence="4" id="KW-0051">Antiviral defense</keyword>
<evidence type="ECO:0000256" key="4">
    <source>
        <dbReference type="ARBA" id="ARBA00023118"/>
    </source>
</evidence>